<name>G0LEU8_EIMMA</name>
<dbReference type="OrthoDB" id="345401at2759"/>
<dbReference type="RefSeq" id="XP_013332709.1">
    <property type="nucleotide sequence ID" value="XM_013477255.1"/>
</dbReference>
<sequence length="172" mass="18244">MRSFGAISAILAFCLSSAEANSGLKWVTWPENGSIKFSTPAAPQRLAVDVVDCMKVDVNFPENLVKVELPSGESLELTSGERLQPNGGQLVVLFSSFGGQGHVIVNGEDVAGGFDTRMSSFAVPECFISRVRVTSPDGGELPSESLVAISEEIVNNFKKSYGAQSVNVEQSA</sequence>
<dbReference type="GeneID" id="25338804"/>
<keyword evidence="4" id="KW-1185">Reference proteome</keyword>
<evidence type="ECO:0000313" key="3">
    <source>
        <dbReference type="EMBL" id="CDJ56059.1"/>
    </source>
</evidence>
<feature type="signal peptide" evidence="1">
    <location>
        <begin position="1"/>
        <end position="20"/>
    </location>
</feature>
<feature type="chain" id="PRO_5007659425" evidence="1">
    <location>
        <begin position="21"/>
        <end position="172"/>
    </location>
</feature>
<dbReference type="EMBL" id="FR718975">
    <property type="protein sequence ID" value="CBX60037.1"/>
    <property type="molecule type" value="Genomic_DNA"/>
</dbReference>
<dbReference type="AlphaFoldDB" id="G0LEU8"/>
<accession>G0LEU8</accession>
<evidence type="ECO:0000256" key="1">
    <source>
        <dbReference type="SAM" id="SignalP"/>
    </source>
</evidence>
<organism evidence="2">
    <name type="scientific">Eimeria maxima</name>
    <name type="common">Coccidian parasite</name>
    <dbReference type="NCBI Taxonomy" id="5804"/>
    <lineage>
        <taxon>Eukaryota</taxon>
        <taxon>Sar</taxon>
        <taxon>Alveolata</taxon>
        <taxon>Apicomplexa</taxon>
        <taxon>Conoidasida</taxon>
        <taxon>Coccidia</taxon>
        <taxon>Eucoccidiorida</taxon>
        <taxon>Eimeriorina</taxon>
        <taxon>Eimeriidae</taxon>
        <taxon>Eimeria</taxon>
    </lineage>
</organism>
<evidence type="ECO:0000313" key="4">
    <source>
        <dbReference type="Proteomes" id="UP000030763"/>
    </source>
</evidence>
<proteinExistence type="predicted"/>
<reference evidence="3" key="3">
    <citation type="submission" date="2013-10" db="EMBL/GenBank/DDBJ databases">
        <authorList>
            <person name="Aslett M."/>
        </authorList>
    </citation>
    <scope>NUCLEOTIDE SEQUENCE [LARGE SCALE GENOMIC DNA]</scope>
    <source>
        <strain evidence="3">Weybridge</strain>
    </source>
</reference>
<reference evidence="3" key="2">
    <citation type="submission" date="2013-10" db="EMBL/GenBank/DDBJ databases">
        <title>Genomic analysis of the causative agents of coccidiosis in chickens.</title>
        <authorList>
            <person name="Reid A.J."/>
            <person name="Blake D."/>
            <person name="Billington K."/>
            <person name="Browne H."/>
            <person name="Dunn M."/>
            <person name="Hung S."/>
            <person name="Kawahara F."/>
            <person name="Miranda-Saavedra D."/>
            <person name="Mourier T."/>
            <person name="Nagra H."/>
            <person name="Otto T.D."/>
            <person name="Rawlings N."/>
            <person name="Sanchez A."/>
            <person name="Sanders M."/>
            <person name="Subramaniam C."/>
            <person name="Tay Y."/>
            <person name="Dear P."/>
            <person name="Doerig C."/>
            <person name="Gruber A."/>
            <person name="Parkinson J."/>
            <person name="Shirley M."/>
            <person name="Wan K.L."/>
            <person name="Berriman M."/>
            <person name="Tomley F."/>
            <person name="Pain A."/>
        </authorList>
    </citation>
    <scope>NUCLEOTIDE SEQUENCE [LARGE SCALE GENOMIC DNA]</scope>
    <source>
        <strain evidence="3">Weybridge</strain>
    </source>
</reference>
<evidence type="ECO:0000313" key="2">
    <source>
        <dbReference type="EMBL" id="CBX60037.1"/>
    </source>
</evidence>
<keyword evidence="1" id="KW-0732">Signal</keyword>
<dbReference type="EMBL" id="HG718781">
    <property type="protein sequence ID" value="CDJ56059.1"/>
    <property type="molecule type" value="Genomic_DNA"/>
</dbReference>
<reference evidence="2" key="1">
    <citation type="journal article" date="2012" name="Mol. Biochem. Parasitol.">
        <title>EmaxDB: Availability of a first draft genome sequence for the apicomplexan Eimeria maxima.</title>
        <authorList>
            <person name="Blake D.P."/>
            <person name="Alias H."/>
            <person name="Billington K.J."/>
            <person name="Clark E.L."/>
            <person name="Mat-Isa M.N."/>
            <person name="Mohamad A.F."/>
            <person name="Mohd-Amin M.R."/>
            <person name="Tay Y.L."/>
            <person name="Smith A.L."/>
            <person name="Tomley F.M."/>
            <person name="Wan K.L."/>
        </authorList>
    </citation>
    <scope>NUCLEOTIDE SEQUENCE</scope>
    <source>
        <strain evidence="2">Houghton</strain>
    </source>
</reference>
<protein>
    <submittedName>
        <fullName evidence="2">Microneme protein 7</fullName>
    </submittedName>
</protein>
<gene>
    <name evidence="2" type="primary">mic7</name>
    <name evidence="3" type="ORF">EMWEY_00048180</name>
</gene>
<dbReference type="OMA" id="WISRVRI"/>
<dbReference type="VEuPathDB" id="ToxoDB:EMWEY_00048180"/>
<dbReference type="Proteomes" id="UP000030763">
    <property type="component" value="Unassembled WGS sequence"/>
</dbReference>